<feature type="domain" description="MPN" evidence="7">
    <location>
        <begin position="72"/>
        <end position="197"/>
    </location>
</feature>
<keyword evidence="5" id="KW-0862">Zinc</keyword>
<comment type="similarity">
    <text evidence="1">Belongs to the UPF0758 family.</text>
</comment>
<dbReference type="SUPFAM" id="SSF102712">
    <property type="entry name" value="JAB1/MPN domain"/>
    <property type="match status" value="1"/>
</dbReference>
<accession>A0ABP0ETP4</accession>
<evidence type="ECO:0000256" key="6">
    <source>
        <dbReference type="ARBA" id="ARBA00023049"/>
    </source>
</evidence>
<dbReference type="InterPro" id="IPR020891">
    <property type="entry name" value="UPF0758_CS"/>
</dbReference>
<dbReference type="InterPro" id="IPR001405">
    <property type="entry name" value="UPF0758"/>
</dbReference>
<dbReference type="PANTHER" id="PTHR30471">
    <property type="entry name" value="DNA REPAIR PROTEIN RADC"/>
    <property type="match status" value="1"/>
</dbReference>
<dbReference type="GO" id="GO:0003677">
    <property type="term" value="F:DNA binding"/>
    <property type="evidence" value="ECO:0007669"/>
    <property type="project" value="UniProtKB-KW"/>
</dbReference>
<keyword evidence="6" id="KW-0482">Metalloprotease</keyword>
<evidence type="ECO:0000256" key="1">
    <source>
        <dbReference type="ARBA" id="ARBA00010243"/>
    </source>
</evidence>
<evidence type="ECO:0000256" key="4">
    <source>
        <dbReference type="ARBA" id="ARBA00022801"/>
    </source>
</evidence>
<evidence type="ECO:0000259" key="7">
    <source>
        <dbReference type="PROSITE" id="PS50249"/>
    </source>
</evidence>
<keyword evidence="8" id="KW-0238">DNA-binding</keyword>
<dbReference type="PROSITE" id="PS01302">
    <property type="entry name" value="UPF0758"/>
    <property type="match status" value="1"/>
</dbReference>
<reference evidence="8 9" key="1">
    <citation type="submission" date="2024-01" db="EMBL/GenBank/DDBJ databases">
        <authorList>
            <person name="Botero Cardona J."/>
        </authorList>
    </citation>
    <scope>NUCLEOTIDE SEQUENCE [LARGE SCALE GENOMIC DNA]</scope>
    <source>
        <strain evidence="8 9">LMG 33000</strain>
    </source>
</reference>
<dbReference type="PROSITE" id="PS50249">
    <property type="entry name" value="MPN"/>
    <property type="match status" value="1"/>
</dbReference>
<dbReference type="CDD" id="cd08071">
    <property type="entry name" value="MPN_DUF2466"/>
    <property type="match status" value="1"/>
</dbReference>
<dbReference type="InterPro" id="IPR025657">
    <property type="entry name" value="RadC_JAB"/>
</dbReference>
<keyword evidence="2" id="KW-0645">Protease</keyword>
<gene>
    <name evidence="8" type="ORF">R54876_GBNLAHCA_01207</name>
</gene>
<evidence type="ECO:0000313" key="9">
    <source>
        <dbReference type="Proteomes" id="UP001314241"/>
    </source>
</evidence>
<dbReference type="Proteomes" id="UP001314241">
    <property type="component" value="Unassembled WGS sequence"/>
</dbReference>
<evidence type="ECO:0000256" key="5">
    <source>
        <dbReference type="ARBA" id="ARBA00022833"/>
    </source>
</evidence>
<dbReference type="Gene3D" id="3.40.140.10">
    <property type="entry name" value="Cytidine Deaminase, domain 2"/>
    <property type="match status" value="1"/>
</dbReference>
<organism evidence="8 9">
    <name type="scientific">Eupransor demetentiae</name>
    <dbReference type="NCBI Taxonomy" id="3109584"/>
    <lineage>
        <taxon>Bacteria</taxon>
        <taxon>Bacillati</taxon>
        <taxon>Bacillota</taxon>
        <taxon>Bacilli</taxon>
        <taxon>Lactobacillales</taxon>
        <taxon>Lactobacillaceae</taxon>
        <taxon>Eupransor</taxon>
    </lineage>
</organism>
<keyword evidence="3" id="KW-0479">Metal-binding</keyword>
<proteinExistence type="inferred from homology"/>
<dbReference type="InterPro" id="IPR037518">
    <property type="entry name" value="MPN"/>
</dbReference>
<keyword evidence="9" id="KW-1185">Reference proteome</keyword>
<protein>
    <submittedName>
        <fullName evidence="8">Contains a helix-hairpin-helix DNA-binding motif (RadC)</fullName>
    </submittedName>
</protein>
<evidence type="ECO:0000313" key="8">
    <source>
        <dbReference type="EMBL" id="CAK8054633.1"/>
    </source>
</evidence>
<dbReference type="Pfam" id="PF04002">
    <property type="entry name" value="RadC"/>
    <property type="match status" value="1"/>
</dbReference>
<evidence type="ECO:0000256" key="2">
    <source>
        <dbReference type="ARBA" id="ARBA00022670"/>
    </source>
</evidence>
<dbReference type="EMBL" id="CAWVOH010000002">
    <property type="protein sequence ID" value="CAK8054633.1"/>
    <property type="molecule type" value="Genomic_DNA"/>
</dbReference>
<comment type="caution">
    <text evidence="8">The sequence shown here is derived from an EMBL/GenBank/DDBJ whole genome shotgun (WGS) entry which is preliminary data.</text>
</comment>
<dbReference type="PANTHER" id="PTHR30471:SF3">
    <property type="entry name" value="UPF0758 PROTEIN YEES-RELATED"/>
    <property type="match status" value="1"/>
</dbReference>
<dbReference type="RefSeq" id="WP_349642176.1">
    <property type="nucleotide sequence ID" value="NZ_CAWVOH010000002.1"/>
</dbReference>
<evidence type="ECO:0000256" key="3">
    <source>
        <dbReference type="ARBA" id="ARBA00022723"/>
    </source>
</evidence>
<name>A0ABP0ETP4_9LACO</name>
<sequence>MQEQVEAFYRALDEDETANWQSFHRYFPQPCDLNEITVETGEDFISHNPQANRALLIGIELGRRAAFAKRPSLVSARHSADFGRFAQRELGRHHQEVLYLALVNTQLEVMAFEVVFVGTLTHVVVSPREIFQRALQLNAYGMLLVHNHPSGNVHPSQYDLDFSQKLYQLGQKMDLPLIDSFVVTGQEYWSMQENQQLKKQDD</sequence>
<keyword evidence="4" id="KW-0378">Hydrolase</keyword>